<dbReference type="Proteomes" id="UP000284842">
    <property type="component" value="Unassembled WGS sequence"/>
</dbReference>
<sequence length="442" mass="48538">MSTHSSTRRRSSGTVPIEPPTRLPPLGRLHAHSSEFISKALKNLRTLYFPPISPSNADSTRLTIPKRKIHHTLHDTSVPDSGYASCEEEDDDDALTAEVSEFDSDTESEADVIRADPLERAFAIKWVTGFIVRAEEWVELECSEDEVSLRTRILEDASTLLSAFTGSEDDEQDVTLTRTFAFPFGETVTGGVNVDEDKTSPREIRVELNDAPLCKDDHTSVGLQSWGASIIFGERICLQPSFFSLGPSARNPAGGPFRILELGAGTGLLSIIADKILASYAPRVSTDIMATDYHPDVLDNLSKNIETNFPSGTTPTSISVQALDWESPVYSGALSQPFDLILAADVVYHPDHARWIKGCVEKLLARPSVNPEAVFWLIIAVRRSGRHEGMDSTVDEIFSDHPSAGGAPVPRLGIFSREDISRQGGIGRADEDMYRLFKIGWV</sequence>
<keyword evidence="3" id="KW-1185">Reference proteome</keyword>
<dbReference type="SUPFAM" id="SSF53335">
    <property type="entry name" value="S-adenosyl-L-methionine-dependent methyltransferases"/>
    <property type="match status" value="1"/>
</dbReference>
<reference evidence="2 3" key="1">
    <citation type="journal article" date="2018" name="Evol. Lett.">
        <title>Horizontal gene cluster transfer increased hallucinogenic mushroom diversity.</title>
        <authorList>
            <person name="Reynolds H.T."/>
            <person name="Vijayakumar V."/>
            <person name="Gluck-Thaler E."/>
            <person name="Korotkin H.B."/>
            <person name="Matheny P.B."/>
            <person name="Slot J.C."/>
        </authorList>
    </citation>
    <scope>NUCLEOTIDE SEQUENCE [LARGE SCALE GENOMIC DNA]</scope>
    <source>
        <strain evidence="2 3">2629</strain>
    </source>
</reference>
<dbReference type="GO" id="GO:0008757">
    <property type="term" value="F:S-adenosylmethionine-dependent methyltransferase activity"/>
    <property type="evidence" value="ECO:0007669"/>
    <property type="project" value="UniProtKB-ARBA"/>
</dbReference>
<dbReference type="EMBL" id="NHTK01001063">
    <property type="protein sequence ID" value="PPR03465.1"/>
    <property type="molecule type" value="Genomic_DNA"/>
</dbReference>
<dbReference type="PANTHER" id="PTHR14614">
    <property type="entry name" value="HEPATOCELLULAR CARCINOMA-ASSOCIATED ANTIGEN"/>
    <property type="match status" value="1"/>
</dbReference>
<evidence type="ECO:0000256" key="1">
    <source>
        <dbReference type="SAM" id="MobiDB-lite"/>
    </source>
</evidence>
<dbReference type="STRING" id="181874.A0A409YKB9"/>
<accession>A0A409YKB9</accession>
<dbReference type="InParanoid" id="A0A409YKB9"/>
<name>A0A409YKB9_9AGAR</name>
<feature type="region of interest" description="Disordered" evidence="1">
    <location>
        <begin position="1"/>
        <end position="28"/>
    </location>
</feature>
<dbReference type="PANTHER" id="PTHR14614:SF142">
    <property type="entry name" value="FAM86 N-TERMINAL DOMAIN-CONTAINING PROTEIN"/>
    <property type="match status" value="1"/>
</dbReference>
<dbReference type="AlphaFoldDB" id="A0A409YKB9"/>
<dbReference type="CDD" id="cd02440">
    <property type="entry name" value="AdoMet_MTases"/>
    <property type="match status" value="1"/>
</dbReference>
<dbReference type="OrthoDB" id="433955at2759"/>
<evidence type="ECO:0000313" key="2">
    <source>
        <dbReference type="EMBL" id="PPR03465.1"/>
    </source>
</evidence>
<evidence type="ECO:0000313" key="3">
    <source>
        <dbReference type="Proteomes" id="UP000284842"/>
    </source>
</evidence>
<organism evidence="2 3">
    <name type="scientific">Panaeolus cyanescens</name>
    <dbReference type="NCBI Taxonomy" id="181874"/>
    <lineage>
        <taxon>Eukaryota</taxon>
        <taxon>Fungi</taxon>
        <taxon>Dikarya</taxon>
        <taxon>Basidiomycota</taxon>
        <taxon>Agaricomycotina</taxon>
        <taxon>Agaricomycetes</taxon>
        <taxon>Agaricomycetidae</taxon>
        <taxon>Agaricales</taxon>
        <taxon>Agaricineae</taxon>
        <taxon>Galeropsidaceae</taxon>
        <taxon>Panaeolus</taxon>
    </lineage>
</organism>
<comment type="caution">
    <text evidence="2">The sequence shown here is derived from an EMBL/GenBank/DDBJ whole genome shotgun (WGS) entry which is preliminary data.</text>
</comment>
<feature type="compositionally biased region" description="Basic residues" evidence="1">
    <location>
        <begin position="1"/>
        <end position="11"/>
    </location>
</feature>
<dbReference type="Gene3D" id="3.40.50.150">
    <property type="entry name" value="Vaccinia Virus protein VP39"/>
    <property type="match status" value="1"/>
</dbReference>
<proteinExistence type="predicted"/>
<dbReference type="InterPro" id="IPR029063">
    <property type="entry name" value="SAM-dependent_MTases_sf"/>
</dbReference>
<dbReference type="InterPro" id="IPR019410">
    <property type="entry name" value="Methyltransf_16"/>
</dbReference>
<gene>
    <name evidence="2" type="ORF">CVT24_012677</name>
</gene>
<dbReference type="Pfam" id="PF10294">
    <property type="entry name" value="Methyltransf_16"/>
    <property type="match status" value="1"/>
</dbReference>
<protein>
    <submittedName>
        <fullName evidence="2">Uncharacterized protein</fullName>
    </submittedName>
</protein>